<dbReference type="HOGENOM" id="CLU_626717_0_0_10"/>
<keyword evidence="1 2" id="KW-0732">Signal</keyword>
<evidence type="ECO:0000256" key="2">
    <source>
        <dbReference type="SAM" id="SignalP"/>
    </source>
</evidence>
<dbReference type="STRING" id="643867.Ftrac_1803"/>
<dbReference type="InterPro" id="IPR014755">
    <property type="entry name" value="Cu-Rt/internalin_Ig-like"/>
</dbReference>
<evidence type="ECO:0000259" key="3">
    <source>
        <dbReference type="Pfam" id="PF13205"/>
    </source>
</evidence>
<accession>E4TS51</accession>
<dbReference type="PROSITE" id="PS51257">
    <property type="entry name" value="PROKAR_LIPOPROTEIN"/>
    <property type="match status" value="1"/>
</dbReference>
<dbReference type="GO" id="GO:0005975">
    <property type="term" value="P:carbohydrate metabolic process"/>
    <property type="evidence" value="ECO:0007669"/>
    <property type="project" value="UniProtKB-ARBA"/>
</dbReference>
<proteinExistence type="predicted"/>
<dbReference type="Gene3D" id="2.60.120.200">
    <property type="match status" value="1"/>
</dbReference>
<dbReference type="Pfam" id="PF13385">
    <property type="entry name" value="Laminin_G_3"/>
    <property type="match status" value="1"/>
</dbReference>
<evidence type="ECO:0000313" key="5">
    <source>
        <dbReference type="Proteomes" id="UP000008720"/>
    </source>
</evidence>
<dbReference type="EMBL" id="CP002349">
    <property type="protein sequence ID" value="ADR21791.1"/>
    <property type="molecule type" value="Genomic_DNA"/>
</dbReference>
<reference evidence="4 5" key="1">
    <citation type="journal article" date="2011" name="Stand. Genomic Sci.">
        <title>Complete genome sequence of Marivirga tractuosa type strain (H-43).</title>
        <authorList>
            <person name="Pagani I."/>
            <person name="Chertkov O."/>
            <person name="Lapidus A."/>
            <person name="Lucas S."/>
            <person name="Del Rio T.G."/>
            <person name="Tice H."/>
            <person name="Copeland A."/>
            <person name="Cheng J.F."/>
            <person name="Nolan M."/>
            <person name="Saunders E."/>
            <person name="Pitluck S."/>
            <person name="Held B."/>
            <person name="Goodwin L."/>
            <person name="Liolios K."/>
            <person name="Ovchinikova G."/>
            <person name="Ivanova N."/>
            <person name="Mavromatis K."/>
            <person name="Pati A."/>
            <person name="Chen A."/>
            <person name="Palaniappan K."/>
            <person name="Land M."/>
            <person name="Hauser L."/>
            <person name="Jeffries C.D."/>
            <person name="Detter J.C."/>
            <person name="Han C."/>
            <person name="Tapia R."/>
            <person name="Ngatchou-Djao O.D."/>
            <person name="Rohde M."/>
            <person name="Goker M."/>
            <person name="Spring S."/>
            <person name="Sikorski J."/>
            <person name="Woyke T."/>
            <person name="Bristow J."/>
            <person name="Eisen J.A."/>
            <person name="Markowitz V."/>
            <person name="Hugenholtz P."/>
            <person name="Klenk H.P."/>
            <person name="Kyrpides N.C."/>
        </authorList>
    </citation>
    <scope>NUCLEOTIDE SEQUENCE [LARGE SCALE GENOMIC DNA]</scope>
    <source>
        <strain evidence="5">ATCC 23168 / DSM 4126 / NBRC 15989 / NCIMB 1408 / VKM B-1430 / H-43</strain>
    </source>
</reference>
<feature type="chain" id="PRO_5003189823" description="SbsA Ig-like domain-containing protein" evidence="2">
    <location>
        <begin position="24"/>
        <end position="437"/>
    </location>
</feature>
<keyword evidence="5" id="KW-1185">Reference proteome</keyword>
<dbReference type="InterPro" id="IPR032812">
    <property type="entry name" value="SbsA_Ig"/>
</dbReference>
<evidence type="ECO:0000313" key="4">
    <source>
        <dbReference type="EMBL" id="ADR21791.1"/>
    </source>
</evidence>
<protein>
    <recommendedName>
        <fullName evidence="3">SbsA Ig-like domain-containing protein</fullName>
    </recommendedName>
</protein>
<feature type="signal peptide" evidence="2">
    <location>
        <begin position="1"/>
        <end position="23"/>
    </location>
</feature>
<dbReference type="AlphaFoldDB" id="E4TS51"/>
<feature type="domain" description="SbsA Ig-like" evidence="3">
    <location>
        <begin position="56"/>
        <end position="133"/>
    </location>
</feature>
<dbReference type="SUPFAM" id="SSF49899">
    <property type="entry name" value="Concanavalin A-like lectins/glucanases"/>
    <property type="match status" value="1"/>
</dbReference>
<dbReference type="Pfam" id="PF13205">
    <property type="entry name" value="Big_5"/>
    <property type="match status" value="1"/>
</dbReference>
<gene>
    <name evidence="4" type="ordered locus">Ftrac_1803</name>
</gene>
<dbReference type="InterPro" id="IPR013320">
    <property type="entry name" value="ConA-like_dom_sf"/>
</dbReference>
<dbReference type="Proteomes" id="UP000008720">
    <property type="component" value="Chromosome"/>
</dbReference>
<dbReference type="KEGG" id="mtt:Ftrac_1803"/>
<organism evidence="4 5">
    <name type="scientific">Marivirga tractuosa (strain ATCC 23168 / DSM 4126 / NBRC 15989 / NCIMB 1408 / VKM B-1430 / H-43)</name>
    <name type="common">Microscilla tractuosa</name>
    <name type="synonym">Flexibacter tractuosus</name>
    <dbReference type="NCBI Taxonomy" id="643867"/>
    <lineage>
        <taxon>Bacteria</taxon>
        <taxon>Pseudomonadati</taxon>
        <taxon>Bacteroidota</taxon>
        <taxon>Cytophagia</taxon>
        <taxon>Cytophagales</taxon>
        <taxon>Marivirgaceae</taxon>
        <taxon>Marivirga</taxon>
    </lineage>
</organism>
<dbReference type="OrthoDB" id="9814380at2"/>
<name>E4TS51_MARTH</name>
<sequence length="437" mass="47672">MRMLSKMKYWIGALILGALVFTACDDEEGEAPALTIEALTATGTSLETGEEVTVDLNAASSASDVPPDAVFEITFDREIDTETVSASNISISDGDNDVALTVTADGSVVTVTPNEELIQGTDYTVTVSTALLASDGGTVTNGSRTFETAGRLPVVAPQEDAQVAYWKLDGNASDEMGNYADGTEVEVEYQADRFGTIESAAYFDGDASIIEIADAGALMTETQDFTISFWLKPDTTNHFNDDGNQTGMFVFGLGAFYGIQYEIFGSYDGSKYAVSYVNDEGTQFAEDMFFPSNATDNTNGGWQGWDFARSLSVTEMKNTITQTWYHNVFTYNAAEKKGYLYFNGELMKSFDFNLWPDGDPKQTAAGVDYRGAEPEVFDDLALGFIHSRAGTLFDDAAFGNYENPNANHFKGWLDDFRIIHAAYSEDDVATLYEAERP</sequence>
<dbReference type="GO" id="GO:0004553">
    <property type="term" value="F:hydrolase activity, hydrolyzing O-glycosyl compounds"/>
    <property type="evidence" value="ECO:0007669"/>
    <property type="project" value="UniProtKB-ARBA"/>
</dbReference>
<evidence type="ECO:0000256" key="1">
    <source>
        <dbReference type="ARBA" id="ARBA00022729"/>
    </source>
</evidence>
<dbReference type="Gene3D" id="2.60.40.1220">
    <property type="match status" value="1"/>
</dbReference>